<dbReference type="STRING" id="272621.LBA1088"/>
<gene>
    <name evidence="1" type="ordered locus">LBA1088</name>
</gene>
<name>Q5FK42_LACAC</name>
<sequence length="36" mass="4150">MAQKLPQNSKIVTIFPDASDRYLSEGIYDEEEMINC</sequence>
<proteinExistence type="predicted"/>
<evidence type="ECO:0000313" key="2">
    <source>
        <dbReference type="Proteomes" id="UP000006381"/>
    </source>
</evidence>
<dbReference type="KEGG" id="lac:LBA1088"/>
<dbReference type="GO" id="GO:0004124">
    <property type="term" value="F:cysteine synthase activity"/>
    <property type="evidence" value="ECO:0007669"/>
    <property type="project" value="UniProtKB-EC"/>
</dbReference>
<keyword evidence="1" id="KW-0808">Transferase</keyword>
<dbReference type="Proteomes" id="UP000006381">
    <property type="component" value="Chromosome"/>
</dbReference>
<dbReference type="HOGENOM" id="CLU_3356749_0_0_9"/>
<accession>Q5FK42</accession>
<dbReference type="OrthoDB" id="5176350at2"/>
<dbReference type="BioCyc" id="LACI272621:G1G49-1083-MONOMER"/>
<dbReference type="AlphaFoldDB" id="Q5FK42"/>
<keyword evidence="2" id="KW-1185">Reference proteome</keyword>
<evidence type="ECO:0000313" key="1">
    <source>
        <dbReference type="EMBL" id="AAV42932.1"/>
    </source>
</evidence>
<organism evidence="2">
    <name type="scientific">Lactobacillus acidophilus (strain ATCC 700396 / NCK56 / N2 / NCFM)</name>
    <dbReference type="NCBI Taxonomy" id="272621"/>
    <lineage>
        <taxon>Bacteria</taxon>
        <taxon>Bacillati</taxon>
        <taxon>Bacillota</taxon>
        <taxon>Bacilli</taxon>
        <taxon>Lactobacillales</taxon>
        <taxon>Lactobacillaceae</taxon>
        <taxon>Lactobacillus</taxon>
    </lineage>
</organism>
<protein>
    <submittedName>
        <fullName evidence="1">Cysteine synthase</fullName>
        <ecNumber evidence="1">2.5.1.47</ecNumber>
    </submittedName>
</protein>
<reference evidence="1 2" key="1">
    <citation type="journal article" date="2005" name="Proc. Natl. Acad. Sci. U.S.A.">
        <title>Complete genome sequence of the probiotic lactic acid bacterium Lactobacillus acidophilus NCFM.</title>
        <authorList>
            <person name="Altermann E."/>
            <person name="Russell W.M."/>
            <person name="Azcarate-Peril M.A."/>
            <person name="Barrangou R."/>
            <person name="Buck B.L."/>
            <person name="McAuliffe O."/>
            <person name="Souther N."/>
            <person name="Dobson A."/>
            <person name="Duong T."/>
            <person name="Callanan M."/>
            <person name="Lick S."/>
            <person name="Hamrick A."/>
            <person name="Cano R."/>
            <person name="Klaenhammer T.R."/>
        </authorList>
    </citation>
    <scope>NUCLEOTIDE SEQUENCE [LARGE SCALE GENOMIC DNA]</scope>
    <source>
        <strain evidence="2">ATCC 700396 / NCK56 / N2 / NCFM</strain>
    </source>
</reference>
<dbReference type="EC" id="2.5.1.47" evidence="1"/>
<dbReference type="EMBL" id="CP000033">
    <property type="protein sequence ID" value="AAV42932.1"/>
    <property type="molecule type" value="Genomic_DNA"/>
</dbReference>